<keyword evidence="2" id="KW-1185">Reference proteome</keyword>
<evidence type="ECO:0000313" key="1">
    <source>
        <dbReference type="EMBL" id="KRZ34589.1"/>
    </source>
</evidence>
<dbReference type="EMBL" id="JYDS01000003">
    <property type="protein sequence ID" value="KRZ34589.1"/>
    <property type="molecule type" value="Genomic_DNA"/>
</dbReference>
<reference evidence="1 2" key="1">
    <citation type="submission" date="2015-01" db="EMBL/GenBank/DDBJ databases">
        <title>Evolution of Trichinella species and genotypes.</title>
        <authorList>
            <person name="Korhonen P.K."/>
            <person name="Edoardo P."/>
            <person name="Giuseppe L.R."/>
            <person name="Gasser R.B."/>
        </authorList>
    </citation>
    <scope>NUCLEOTIDE SEQUENCE [LARGE SCALE GENOMIC DNA]</scope>
    <source>
        <strain evidence="1">ISS588</strain>
    </source>
</reference>
<dbReference type="AlphaFoldDB" id="A0A0V1JI85"/>
<sequence length="70" mass="8462">MKCNYLKKDCIGDSWFEKELKKWRSFSACFCRQTFLNSKKYLFFIFSKAETYYVAIIHKNNQPSCDQARL</sequence>
<evidence type="ECO:0000313" key="2">
    <source>
        <dbReference type="Proteomes" id="UP000054805"/>
    </source>
</evidence>
<accession>A0A0V1JI85</accession>
<gene>
    <name evidence="1" type="ORF">T4B_2500</name>
</gene>
<comment type="caution">
    <text evidence="1">The sequence shown here is derived from an EMBL/GenBank/DDBJ whole genome shotgun (WGS) entry which is preliminary data.</text>
</comment>
<organism evidence="1 2">
    <name type="scientific">Trichinella pseudospiralis</name>
    <name type="common">Parasitic roundworm</name>
    <dbReference type="NCBI Taxonomy" id="6337"/>
    <lineage>
        <taxon>Eukaryota</taxon>
        <taxon>Metazoa</taxon>
        <taxon>Ecdysozoa</taxon>
        <taxon>Nematoda</taxon>
        <taxon>Enoplea</taxon>
        <taxon>Dorylaimia</taxon>
        <taxon>Trichinellida</taxon>
        <taxon>Trichinellidae</taxon>
        <taxon>Trichinella</taxon>
    </lineage>
</organism>
<dbReference type="Proteomes" id="UP000054805">
    <property type="component" value="Unassembled WGS sequence"/>
</dbReference>
<proteinExistence type="predicted"/>
<name>A0A0V1JI85_TRIPS</name>
<protein>
    <submittedName>
        <fullName evidence="1">Uncharacterized protein</fullName>
    </submittedName>
</protein>